<dbReference type="Pfam" id="PF09334">
    <property type="entry name" value="tRNA-synt_1g"/>
    <property type="match status" value="1"/>
</dbReference>
<evidence type="ECO:0000256" key="9">
    <source>
        <dbReference type="SAM" id="MobiDB-lite"/>
    </source>
</evidence>
<accession>A0ABU7WVN5</accession>
<keyword evidence="2 8" id="KW-0547">Nucleotide-binding</keyword>
<dbReference type="Gene3D" id="2.20.28.20">
    <property type="entry name" value="Methionyl-tRNA synthetase, Zn-domain"/>
    <property type="match status" value="1"/>
</dbReference>
<dbReference type="PANTHER" id="PTHR45765:SF1">
    <property type="entry name" value="METHIONINE--TRNA LIGASE, CYTOPLASMIC"/>
    <property type="match status" value="1"/>
</dbReference>
<dbReference type="InterPro" id="IPR001412">
    <property type="entry name" value="aa-tRNA-synth_I_CS"/>
</dbReference>
<evidence type="ECO:0000256" key="8">
    <source>
        <dbReference type="RuleBase" id="RU363039"/>
    </source>
</evidence>
<dbReference type="GO" id="GO:0016874">
    <property type="term" value="F:ligase activity"/>
    <property type="evidence" value="ECO:0007669"/>
    <property type="project" value="UniProtKB-KW"/>
</dbReference>
<evidence type="ECO:0000256" key="4">
    <source>
        <dbReference type="ARBA" id="ARBA00022917"/>
    </source>
</evidence>
<evidence type="ECO:0000256" key="2">
    <source>
        <dbReference type="ARBA" id="ARBA00022741"/>
    </source>
</evidence>
<protein>
    <recommendedName>
        <fullName evidence="6">Methionyl-tRNA synthetase</fullName>
    </recommendedName>
</protein>
<comment type="caution">
    <text evidence="11">The sequence shown here is derived from an EMBL/GenBank/DDBJ whole genome shotgun (WGS) entry which is preliminary data.</text>
</comment>
<dbReference type="InterPro" id="IPR023458">
    <property type="entry name" value="Met-tRNA_ligase_1"/>
</dbReference>
<organism evidence="11 12">
    <name type="scientific">Streptomyces chrestomyceticus</name>
    <dbReference type="NCBI Taxonomy" id="68185"/>
    <lineage>
        <taxon>Bacteria</taxon>
        <taxon>Bacillati</taxon>
        <taxon>Actinomycetota</taxon>
        <taxon>Actinomycetes</taxon>
        <taxon>Kitasatosporales</taxon>
        <taxon>Streptomycetaceae</taxon>
        <taxon>Streptomyces</taxon>
    </lineage>
</organism>
<keyword evidence="5 8" id="KW-0030">Aminoacyl-tRNA synthetase</keyword>
<dbReference type="RefSeq" id="WP_331787374.1">
    <property type="nucleotide sequence ID" value="NZ_JAVFKM010000008.1"/>
</dbReference>
<dbReference type="SUPFAM" id="SSF52374">
    <property type="entry name" value="Nucleotidylyl transferase"/>
    <property type="match status" value="1"/>
</dbReference>
<dbReference type="InterPro" id="IPR029038">
    <property type="entry name" value="MetRS_Zn"/>
</dbReference>
<evidence type="ECO:0000256" key="3">
    <source>
        <dbReference type="ARBA" id="ARBA00022840"/>
    </source>
</evidence>
<dbReference type="PANTHER" id="PTHR45765">
    <property type="entry name" value="METHIONINE--TRNA LIGASE"/>
    <property type="match status" value="1"/>
</dbReference>
<evidence type="ECO:0000313" key="11">
    <source>
        <dbReference type="EMBL" id="MEF3115119.1"/>
    </source>
</evidence>
<comment type="catalytic activity">
    <reaction evidence="7">
        <text>tRNA(Met) + L-methionine + ATP = L-methionyl-tRNA(Met) + AMP + diphosphate</text>
        <dbReference type="Rhea" id="RHEA:13481"/>
        <dbReference type="Rhea" id="RHEA-COMP:9667"/>
        <dbReference type="Rhea" id="RHEA-COMP:9698"/>
        <dbReference type="ChEBI" id="CHEBI:30616"/>
        <dbReference type="ChEBI" id="CHEBI:33019"/>
        <dbReference type="ChEBI" id="CHEBI:57844"/>
        <dbReference type="ChEBI" id="CHEBI:78442"/>
        <dbReference type="ChEBI" id="CHEBI:78530"/>
        <dbReference type="ChEBI" id="CHEBI:456215"/>
        <dbReference type="EC" id="6.1.1.10"/>
    </reaction>
</comment>
<gene>
    <name evidence="11" type="ORF">RB636_18275</name>
</gene>
<feature type="domain" description="Methionyl/Leucyl tRNA synthetase" evidence="10">
    <location>
        <begin position="20"/>
        <end position="384"/>
    </location>
</feature>
<evidence type="ECO:0000313" key="12">
    <source>
        <dbReference type="Proteomes" id="UP001348265"/>
    </source>
</evidence>
<dbReference type="Proteomes" id="UP001348265">
    <property type="component" value="Unassembled WGS sequence"/>
</dbReference>
<dbReference type="InterPro" id="IPR033911">
    <property type="entry name" value="MetRS_core"/>
</dbReference>
<feature type="region of interest" description="Disordered" evidence="9">
    <location>
        <begin position="1"/>
        <end position="27"/>
    </location>
</feature>
<evidence type="ECO:0000256" key="7">
    <source>
        <dbReference type="ARBA" id="ARBA00047364"/>
    </source>
</evidence>
<dbReference type="InterPro" id="IPR015413">
    <property type="entry name" value="Methionyl/Leucyl_tRNA_Synth"/>
</dbReference>
<keyword evidence="3 8" id="KW-0067">ATP-binding</keyword>
<comment type="similarity">
    <text evidence="8">Belongs to the class-I aminoacyl-tRNA synthetase family.</text>
</comment>
<name>A0ABU7WVN5_9ACTN</name>
<dbReference type="PROSITE" id="PS00178">
    <property type="entry name" value="AA_TRNA_LIGASE_I"/>
    <property type="match status" value="1"/>
</dbReference>
<evidence type="ECO:0000256" key="6">
    <source>
        <dbReference type="ARBA" id="ARBA00030904"/>
    </source>
</evidence>
<proteinExistence type="inferred from homology"/>
<keyword evidence="1 8" id="KW-0436">Ligase</keyword>
<reference evidence="11 12" key="1">
    <citation type="submission" date="2023-08" db="EMBL/GenBank/DDBJ databases">
        <authorList>
            <person name="Sharma P."/>
            <person name="Verma V."/>
            <person name="Mohan M.K."/>
            <person name="Dubey A.K."/>
        </authorList>
    </citation>
    <scope>NUCLEOTIDE SEQUENCE [LARGE SCALE GENOMIC DNA]</scope>
    <source>
        <strain evidence="11 12">ADP4</strain>
    </source>
</reference>
<dbReference type="PRINTS" id="PR01041">
    <property type="entry name" value="TRNASYNTHMET"/>
</dbReference>
<evidence type="ECO:0000256" key="1">
    <source>
        <dbReference type="ARBA" id="ARBA00022598"/>
    </source>
</evidence>
<sequence length="457" mass="49153">MTAATAPGGRGTTVLLSPPPTPNGPLHVGHLAGPYVAADVAARAARLRGERVLTVCGLDDHQNYVLARARQRGTKVREERDGHAARIRAVFDRAGVRHDVFTDPLSDVGYRTAVAGFLDELVASGTLPVREWATPVCPSCPGVPHHAYVSGDCPRCGAGSGGGTCEGCGWYTTAGNLVDARCTRCGSPLTARHTVRGPVLPLERYREGLSRVWAAADAPPGARLLLRQLFSLPELPDVPLSYPTDWGIESVTTPEHRIDVWSEMALGYLYTIGQRLAPGVTGIDGHVRAWRGVDALWAFLGRDNIFYYLVQFPALFLAFGLPPDVLGGLVVNEFYQLSGAKFSTSRGHAVWAHELLDHEEPGMLRAFLCWDRPAPYPTNFTPERYRALTASWDLAAPAAKGPEYATERDRAARALTPEHFDAAYAARCLLRPGADPELRGALTGTAGAPVPEGARAG</sequence>
<dbReference type="EMBL" id="JAVFKM010000008">
    <property type="protein sequence ID" value="MEF3115119.1"/>
    <property type="molecule type" value="Genomic_DNA"/>
</dbReference>
<evidence type="ECO:0000259" key="10">
    <source>
        <dbReference type="Pfam" id="PF09334"/>
    </source>
</evidence>
<dbReference type="InterPro" id="IPR014729">
    <property type="entry name" value="Rossmann-like_a/b/a_fold"/>
</dbReference>
<evidence type="ECO:0000256" key="5">
    <source>
        <dbReference type="ARBA" id="ARBA00023146"/>
    </source>
</evidence>
<keyword evidence="4 8" id="KW-0648">Protein biosynthesis</keyword>
<keyword evidence="12" id="KW-1185">Reference proteome</keyword>
<dbReference type="Gene3D" id="3.40.50.620">
    <property type="entry name" value="HUPs"/>
    <property type="match status" value="1"/>
</dbReference>